<reference evidence="10 11" key="1">
    <citation type="submission" date="2024-10" db="EMBL/GenBank/DDBJ databases">
        <title>The Natural Products Discovery Center: Release of the First 8490 Sequenced Strains for Exploring Actinobacteria Biosynthetic Diversity.</title>
        <authorList>
            <person name="Kalkreuter E."/>
            <person name="Kautsar S.A."/>
            <person name="Yang D."/>
            <person name="Bader C.D."/>
            <person name="Teijaro C.N."/>
            <person name="Fluegel L."/>
            <person name="Davis C.M."/>
            <person name="Simpson J.R."/>
            <person name="Lauterbach L."/>
            <person name="Steele A.D."/>
            <person name="Gui C."/>
            <person name="Meng S."/>
            <person name="Li G."/>
            <person name="Viehrig K."/>
            <person name="Ye F."/>
            <person name="Su P."/>
            <person name="Kiefer A.F."/>
            <person name="Nichols A."/>
            <person name="Cepeda A.J."/>
            <person name="Yan W."/>
            <person name="Fan B."/>
            <person name="Jiang Y."/>
            <person name="Adhikari A."/>
            <person name="Zheng C.-J."/>
            <person name="Schuster L."/>
            <person name="Cowan T.M."/>
            <person name="Smanski M.J."/>
            <person name="Chevrette M.G."/>
            <person name="De Carvalho L.P.S."/>
            <person name="Shen B."/>
        </authorList>
    </citation>
    <scope>NUCLEOTIDE SEQUENCE [LARGE SCALE GENOMIC DNA]</scope>
    <source>
        <strain evidence="10 11">NPDC089932</strain>
    </source>
</reference>
<evidence type="ECO:0000256" key="6">
    <source>
        <dbReference type="ARBA" id="ARBA00022833"/>
    </source>
</evidence>
<dbReference type="EMBL" id="JBIVGG010000012">
    <property type="protein sequence ID" value="MFJ4082729.1"/>
    <property type="molecule type" value="Genomic_DNA"/>
</dbReference>
<dbReference type="InterPro" id="IPR003495">
    <property type="entry name" value="CobW/HypB/UreG_nucleotide-bd"/>
</dbReference>
<keyword evidence="3" id="KW-0479">Metal-binding</keyword>
<dbReference type="InterPro" id="IPR004392">
    <property type="entry name" value="Hyd_mat_HypB"/>
</dbReference>
<dbReference type="Pfam" id="PF02492">
    <property type="entry name" value="cobW"/>
    <property type="match status" value="1"/>
</dbReference>
<dbReference type="InterPro" id="IPR027417">
    <property type="entry name" value="P-loop_NTPase"/>
</dbReference>
<evidence type="ECO:0000256" key="1">
    <source>
        <dbReference type="ARBA" id="ARBA00006211"/>
    </source>
</evidence>
<keyword evidence="7" id="KW-0342">GTP-binding</keyword>
<evidence type="ECO:0000256" key="7">
    <source>
        <dbReference type="ARBA" id="ARBA00023134"/>
    </source>
</evidence>
<dbReference type="NCBIfam" id="TIGR00073">
    <property type="entry name" value="hypB"/>
    <property type="match status" value="1"/>
</dbReference>
<evidence type="ECO:0000256" key="4">
    <source>
        <dbReference type="ARBA" id="ARBA00022741"/>
    </source>
</evidence>
<dbReference type="PIRSF" id="PIRSF005624">
    <property type="entry name" value="Ni-bind_GTPase"/>
    <property type="match status" value="1"/>
</dbReference>
<feature type="compositionally biased region" description="Basic residues" evidence="8">
    <location>
        <begin position="231"/>
        <end position="240"/>
    </location>
</feature>
<evidence type="ECO:0000313" key="11">
    <source>
        <dbReference type="Proteomes" id="UP001617511"/>
    </source>
</evidence>
<evidence type="ECO:0000313" key="10">
    <source>
        <dbReference type="EMBL" id="MFJ4082729.1"/>
    </source>
</evidence>
<proteinExistence type="inferred from homology"/>
<evidence type="ECO:0000256" key="5">
    <source>
        <dbReference type="ARBA" id="ARBA00022801"/>
    </source>
</evidence>
<evidence type="ECO:0000256" key="2">
    <source>
        <dbReference type="ARBA" id="ARBA00022596"/>
    </source>
</evidence>
<evidence type="ECO:0000256" key="8">
    <source>
        <dbReference type="SAM" id="MobiDB-lite"/>
    </source>
</evidence>
<feature type="domain" description="CobW/HypB/UreG nucleotide-binding" evidence="9">
    <location>
        <begin position="34"/>
        <end position="196"/>
    </location>
</feature>
<sequence length="255" mass="26759">MCDSVDEVTRAVLAKNDGLAAGLREALARRGVSVVNLLSSPGSGKTELLGRVLARAVERSLPVAALTADLATENDAGRLARSGAPVKQLLTDGLCHLEARQLRGHVESWLPEGTSLLFVENVGNLVCPASYDLGESLRVVLMAVTEGEDKPLKYPTAFGSAHLVVLTKTDLAGPAGFDEAAFEANVQRVNPGVEVLRSCARTGAGVDALLERVLAVRDGAPVHRPPLAPRPHTHGHSHSHSHTDTHEGAEAGLVP</sequence>
<dbReference type="SUPFAM" id="SSF52540">
    <property type="entry name" value="P-loop containing nucleoside triphosphate hydrolases"/>
    <property type="match status" value="1"/>
</dbReference>
<feature type="region of interest" description="Disordered" evidence="8">
    <location>
        <begin position="221"/>
        <end position="255"/>
    </location>
</feature>
<dbReference type="PANTHER" id="PTHR30134">
    <property type="entry name" value="HYDROGENASE PROTEIN ASSEMBLY PROTEIN, NICKEL CHAPERONE"/>
    <property type="match status" value="1"/>
</dbReference>
<keyword evidence="11" id="KW-1185">Reference proteome</keyword>
<keyword evidence="5" id="KW-0378">Hydrolase</keyword>
<evidence type="ECO:0000256" key="3">
    <source>
        <dbReference type="ARBA" id="ARBA00022723"/>
    </source>
</evidence>
<name>A0ABW8FKZ0_9ACTN</name>
<keyword evidence="6" id="KW-0862">Zinc</keyword>
<comment type="caution">
    <text evidence="10">The sequence shown here is derived from an EMBL/GenBank/DDBJ whole genome shotgun (WGS) entry which is preliminary data.</text>
</comment>
<dbReference type="Gene3D" id="3.40.50.300">
    <property type="entry name" value="P-loop containing nucleotide triphosphate hydrolases"/>
    <property type="match status" value="1"/>
</dbReference>
<accession>A0ABW8FKZ0</accession>
<organism evidence="10 11">
    <name type="scientific">Streptomyces iakyrus</name>
    <dbReference type="NCBI Taxonomy" id="68219"/>
    <lineage>
        <taxon>Bacteria</taxon>
        <taxon>Bacillati</taxon>
        <taxon>Actinomycetota</taxon>
        <taxon>Actinomycetes</taxon>
        <taxon>Kitasatosporales</taxon>
        <taxon>Streptomycetaceae</taxon>
        <taxon>Streptomyces</taxon>
    </lineage>
</organism>
<dbReference type="RefSeq" id="WP_402074399.1">
    <property type="nucleotide sequence ID" value="NZ_JBIVGG010000012.1"/>
</dbReference>
<protein>
    <submittedName>
        <fullName evidence="10">Hydrogenase nickel incorporation protein HypB</fullName>
    </submittedName>
</protein>
<keyword evidence="4" id="KW-0547">Nucleotide-binding</keyword>
<dbReference type="PANTHER" id="PTHR30134:SF2">
    <property type="entry name" value="HYDROGENASE MATURATION FACTOR HYPB"/>
    <property type="match status" value="1"/>
</dbReference>
<comment type="similarity">
    <text evidence="1">Belongs to the SIMIBI class G3E GTPase family. HypB/HupM subfamily.</text>
</comment>
<evidence type="ECO:0000259" key="9">
    <source>
        <dbReference type="Pfam" id="PF02492"/>
    </source>
</evidence>
<dbReference type="Proteomes" id="UP001617511">
    <property type="component" value="Unassembled WGS sequence"/>
</dbReference>
<keyword evidence="2" id="KW-0533">Nickel</keyword>
<gene>
    <name evidence="10" type="primary">hypB</name>
    <name evidence="10" type="ORF">ACIP2Z_27680</name>
</gene>